<proteinExistence type="predicted"/>
<evidence type="ECO:0000313" key="1">
    <source>
        <dbReference type="EMBL" id="KAF3421867.1"/>
    </source>
</evidence>
<dbReference type="PANTHER" id="PTHR15107">
    <property type="entry name" value="RETINOBLASTOMA BINDING PROTEIN 8"/>
    <property type="match status" value="1"/>
</dbReference>
<dbReference type="Proteomes" id="UP000655588">
    <property type="component" value="Unassembled WGS sequence"/>
</dbReference>
<organism evidence="1 2">
    <name type="scientific">Frieseomelitta varia</name>
    <dbReference type="NCBI Taxonomy" id="561572"/>
    <lineage>
        <taxon>Eukaryota</taxon>
        <taxon>Metazoa</taxon>
        <taxon>Ecdysozoa</taxon>
        <taxon>Arthropoda</taxon>
        <taxon>Hexapoda</taxon>
        <taxon>Insecta</taxon>
        <taxon>Pterygota</taxon>
        <taxon>Neoptera</taxon>
        <taxon>Endopterygota</taxon>
        <taxon>Hymenoptera</taxon>
        <taxon>Apocrita</taxon>
        <taxon>Aculeata</taxon>
        <taxon>Apoidea</taxon>
        <taxon>Anthophila</taxon>
        <taxon>Apidae</taxon>
        <taxon>Frieseomelitta</taxon>
    </lineage>
</organism>
<dbReference type="PANTHER" id="PTHR15107:SF0">
    <property type="entry name" value="DNA ENDONUCLEASE ACTIVATOR CTP1 C-TERMINAL DOMAIN-CONTAINING PROTEIN"/>
    <property type="match status" value="1"/>
</dbReference>
<gene>
    <name evidence="1" type="ORF">E2986_11260</name>
</gene>
<dbReference type="InterPro" id="IPR033316">
    <property type="entry name" value="RBBP8-like"/>
</dbReference>
<sequence length="513" mass="59091">MALSNVLQFDCSMDNQIARNATKNFAEMLGKAFEQYKIKFCTIFTQQTFIFAELWNEYLKLLKHYEGVDFKIPLELFESDIFDNKDIIAPAIDQVLKNTEASSHKNISCSFDSISSIDNISPNTSINHQIQEDKLLKSPILIKKYPKSKKESVTNGRFNVKNYKKNEMRSRLPTKLDTSILINLENNVKQETLSENENKCSIIENKNDEIDTSVTKMSKKLGVSTLYNVDTTLLQNGKKLRQSKLVVLEDEQSTNTIDQKYNSSNFLTVHVPPKFKKDIEENFKNHNNSIAEDIIQNSPSKRRKLNLKMKNVKLKYITSEKGIKQTSPSCHSPSLQTSIKENQTCLFTKPKVFNFCSGNVSNDDKIQENNGRMKEKTYSKATGQLLGINSSCDETFCMLGEEFKQKSACDTNELKENKSSRKNLMNSFDIPDKEEHIFVKPSKKKLERAQMNGVSCWECKRYYASLGLSEEEIKMRQNKCSRHRTVYNERNSTPDDFWNPLFPDASFNSTYQD</sequence>
<protein>
    <recommendedName>
        <fullName evidence="3">DNA endonuclease RBBP8</fullName>
    </recommendedName>
</protein>
<dbReference type="GO" id="GO:0010792">
    <property type="term" value="P:DNA double-strand break processing involved in repair via single-strand annealing"/>
    <property type="evidence" value="ECO:0007669"/>
    <property type="project" value="TreeGrafter"/>
</dbReference>
<keyword evidence="2" id="KW-1185">Reference proteome</keyword>
<accession>A0A833S1H9</accession>
<evidence type="ECO:0008006" key="3">
    <source>
        <dbReference type="Google" id="ProtNLM"/>
    </source>
</evidence>
<reference evidence="1" key="1">
    <citation type="submission" date="2019-11" db="EMBL/GenBank/DDBJ databases">
        <title>The nuclear and mitochondrial genomes of Frieseomelitta varia - a highly eusocial stingless bee (Meliponini) with a permanently sterile worker caste.</title>
        <authorList>
            <person name="Freitas F.C.P."/>
            <person name="Lourenco A.P."/>
            <person name="Nunes F.M.F."/>
            <person name="Paschoal A.R."/>
            <person name="Abreu F.C.P."/>
            <person name="Barbin F.O."/>
            <person name="Bataglia L."/>
            <person name="Cardoso-Junior C.A.M."/>
            <person name="Cervoni M.S."/>
            <person name="Silva S.R."/>
            <person name="Dalarmi F."/>
            <person name="Del Lama M.A."/>
            <person name="Depintor T.S."/>
            <person name="Ferreira K.M."/>
            <person name="Goria P.S."/>
            <person name="Jaskot M.C."/>
            <person name="Lago D.C."/>
            <person name="Luna-Lucena D."/>
            <person name="Moda L.M."/>
            <person name="Nascimento L."/>
            <person name="Pedrino M."/>
            <person name="Rabico F.O."/>
            <person name="Sanches F.C."/>
            <person name="Santos D.E."/>
            <person name="Santos C.G."/>
            <person name="Vieira J."/>
            <person name="Lopes T.F."/>
            <person name="Barchuk A.R."/>
            <person name="Hartfelder K."/>
            <person name="Simoes Z.L.P."/>
            <person name="Bitondi M.M.G."/>
            <person name="Pinheiro D.G."/>
        </authorList>
    </citation>
    <scope>NUCLEOTIDE SEQUENCE</scope>
    <source>
        <strain evidence="1">USP_RPSP 00005682</strain>
        <tissue evidence="1">Whole individual</tissue>
    </source>
</reference>
<dbReference type="AlphaFoldDB" id="A0A833S1H9"/>
<name>A0A833S1H9_9HYME</name>
<dbReference type="EMBL" id="WNWW01000805">
    <property type="protein sequence ID" value="KAF3421867.1"/>
    <property type="molecule type" value="Genomic_DNA"/>
</dbReference>
<dbReference type="GO" id="GO:0003684">
    <property type="term" value="F:damaged DNA binding"/>
    <property type="evidence" value="ECO:0007669"/>
    <property type="project" value="TreeGrafter"/>
</dbReference>
<comment type="caution">
    <text evidence="1">The sequence shown here is derived from an EMBL/GenBank/DDBJ whole genome shotgun (WGS) entry which is preliminary data.</text>
</comment>
<evidence type="ECO:0000313" key="2">
    <source>
        <dbReference type="Proteomes" id="UP000655588"/>
    </source>
</evidence>